<protein>
    <recommendedName>
        <fullName evidence="4">PKD domain-containing protein</fullName>
    </recommendedName>
</protein>
<dbReference type="RefSeq" id="WP_126609544.1">
    <property type="nucleotide sequence ID" value="NZ_AP025144.1"/>
</dbReference>
<evidence type="ECO:0008006" key="4">
    <source>
        <dbReference type="Google" id="ProtNLM"/>
    </source>
</evidence>
<evidence type="ECO:0000256" key="1">
    <source>
        <dbReference type="SAM" id="SignalP"/>
    </source>
</evidence>
<evidence type="ECO:0000313" key="2">
    <source>
        <dbReference type="EMBL" id="GLQ71958.1"/>
    </source>
</evidence>
<dbReference type="InterPro" id="IPR013783">
    <property type="entry name" value="Ig-like_fold"/>
</dbReference>
<comment type="caution">
    <text evidence="2">The sequence shown here is derived from an EMBL/GenBank/DDBJ whole genome shotgun (WGS) entry which is preliminary data.</text>
</comment>
<evidence type="ECO:0000313" key="3">
    <source>
        <dbReference type="Proteomes" id="UP001156690"/>
    </source>
</evidence>
<organism evidence="2 3">
    <name type="scientific">Vibrio penaeicida</name>
    <dbReference type="NCBI Taxonomy" id="104609"/>
    <lineage>
        <taxon>Bacteria</taxon>
        <taxon>Pseudomonadati</taxon>
        <taxon>Pseudomonadota</taxon>
        <taxon>Gammaproteobacteria</taxon>
        <taxon>Vibrionales</taxon>
        <taxon>Vibrionaceae</taxon>
        <taxon>Vibrio</taxon>
    </lineage>
</organism>
<reference evidence="3" key="1">
    <citation type="journal article" date="2019" name="Int. J. Syst. Evol. Microbiol.">
        <title>The Global Catalogue of Microorganisms (GCM) 10K type strain sequencing project: providing services to taxonomists for standard genome sequencing and annotation.</title>
        <authorList>
            <consortium name="The Broad Institute Genomics Platform"/>
            <consortium name="The Broad Institute Genome Sequencing Center for Infectious Disease"/>
            <person name="Wu L."/>
            <person name="Ma J."/>
        </authorList>
    </citation>
    <scope>NUCLEOTIDE SEQUENCE [LARGE SCALE GENOMIC DNA]</scope>
    <source>
        <strain evidence="3">NBRC 15640</strain>
    </source>
</reference>
<dbReference type="EMBL" id="BSNX01000009">
    <property type="protein sequence ID" value="GLQ71958.1"/>
    <property type="molecule type" value="Genomic_DNA"/>
</dbReference>
<dbReference type="PROSITE" id="PS51257">
    <property type="entry name" value="PROKAR_LIPOPROTEIN"/>
    <property type="match status" value="1"/>
</dbReference>
<dbReference type="SUPFAM" id="SSF49299">
    <property type="entry name" value="PKD domain"/>
    <property type="match status" value="2"/>
</dbReference>
<dbReference type="AlphaFoldDB" id="A0AAV5NNI1"/>
<sequence length="472" mass="50193">MNSKIKWTLLSLTIPALIACGGSESSDSPKDNTKPSVIEPKPTLFAVTNQGENAKVNSRVRLDGSSSYSLEGRVLTYNWVISTKPDSSNAALSKADAISPTFDPDVAGTYIIDLRVSNGSKTSKATSVTFNASTDAVNAAPNVFPVTNVNAVTDTAINLSANAKDADARDQLTYAWSVLKQPEGATPTLTNETSESAAFTGNVIGEYQVQVAVSDGTDTVSKTITVNVNDGNVAPIAKAFAFTTPAENTSEPVNKSNAATFELGGEATLDASHSYDANTTDINTYQWSVVSKPSDSKTALSDNTAEKPTFTPDVIGEYTFSLTVNDGQESSERAFVRVSATETDSSQIKLFDKDGNELTWPQKPTDMITKSLNGSTPDFVEVSSYRLEAINADFKIIESSTMELDAQDPSAIAFTPRIEGLETGTVVRAGDVIEVSLQAKPTNGAMKMLVFSFAFSLNPEILVSTGHTFITN</sequence>
<feature type="signal peptide" evidence="1">
    <location>
        <begin position="1"/>
        <end position="19"/>
    </location>
</feature>
<gene>
    <name evidence="2" type="ORF">GCM10007932_13180</name>
</gene>
<dbReference type="Pfam" id="PF22352">
    <property type="entry name" value="K319L-like_PKD"/>
    <property type="match status" value="1"/>
</dbReference>
<keyword evidence="1" id="KW-0732">Signal</keyword>
<feature type="chain" id="PRO_5043730681" description="PKD domain-containing protein" evidence="1">
    <location>
        <begin position="20"/>
        <end position="472"/>
    </location>
</feature>
<proteinExistence type="predicted"/>
<keyword evidence="3" id="KW-1185">Reference proteome</keyword>
<dbReference type="InterPro" id="IPR035986">
    <property type="entry name" value="PKD_dom_sf"/>
</dbReference>
<dbReference type="Gene3D" id="2.60.40.10">
    <property type="entry name" value="Immunoglobulins"/>
    <property type="match status" value="3"/>
</dbReference>
<accession>A0AAV5NNI1</accession>
<name>A0AAV5NNI1_9VIBR</name>
<dbReference type="Proteomes" id="UP001156690">
    <property type="component" value="Unassembled WGS sequence"/>
</dbReference>